<dbReference type="EMBL" id="JACBZM010000001">
    <property type="protein sequence ID" value="NYI43104.1"/>
    <property type="molecule type" value="Genomic_DNA"/>
</dbReference>
<comment type="caution">
    <text evidence="2">The sequence shown here is derived from an EMBL/GenBank/DDBJ whole genome shotgun (WGS) entry which is preliminary data.</text>
</comment>
<evidence type="ECO:0000256" key="1">
    <source>
        <dbReference type="SAM" id="MobiDB-lite"/>
    </source>
</evidence>
<dbReference type="Proteomes" id="UP000562045">
    <property type="component" value="Unassembled WGS sequence"/>
</dbReference>
<reference evidence="2 3" key="1">
    <citation type="submission" date="2020-07" db="EMBL/GenBank/DDBJ databases">
        <title>Sequencing the genomes of 1000 actinobacteria strains.</title>
        <authorList>
            <person name="Klenk H.-P."/>
        </authorList>
    </citation>
    <scope>NUCLEOTIDE SEQUENCE [LARGE SCALE GENOMIC DNA]</scope>
    <source>
        <strain evidence="2 3">DSM 15131</strain>
    </source>
</reference>
<organism evidence="2 3">
    <name type="scientific">Nocardioides aromaticivorans</name>
    <dbReference type="NCBI Taxonomy" id="200618"/>
    <lineage>
        <taxon>Bacteria</taxon>
        <taxon>Bacillati</taxon>
        <taxon>Actinomycetota</taxon>
        <taxon>Actinomycetes</taxon>
        <taxon>Propionibacteriales</taxon>
        <taxon>Nocardioidaceae</taxon>
        <taxon>Nocardioides</taxon>
    </lineage>
</organism>
<evidence type="ECO:0008006" key="4">
    <source>
        <dbReference type="Google" id="ProtNLM"/>
    </source>
</evidence>
<proteinExistence type="predicted"/>
<name>A0A7Y9ZCX6_9ACTN</name>
<sequence>MELHISRPGIASPRRIDPHGVTGPTRGQARGPHWTNVGLGVYRPRSAPDSTEQRIVDAAANVPYGCAVTGWAALRWLGARWFDGRAADGSPLPVPIAVGDRHAKRGHDEIIVSEDWLFPGDVTVVDGLPITTPVRSVTYEARVADGEIAALRAIEMAAYDDLVSIAELTSYTARLTSRPGKVRLEAALAVADENAWSPMEIVMRRFWQRDRDRPLLCNQPVFDFAGNHLFTPDLLDVEAGVAGEYDGSVHDTGPRRGKDLDRAELTRRLGIEVATMMAGQGERQRFLHRLDGAYERAARFAGPRLWTIEPPAWWTDTTTVARRRALGPAERERWLGHRRTGLNGREIA</sequence>
<feature type="region of interest" description="Disordered" evidence="1">
    <location>
        <begin position="1"/>
        <end position="37"/>
    </location>
</feature>
<dbReference type="RefSeq" id="WP_179647404.1">
    <property type="nucleotide sequence ID" value="NZ_JACBZM010000001.1"/>
</dbReference>
<accession>A0A7Y9ZCX6</accession>
<dbReference type="AlphaFoldDB" id="A0A7Y9ZCX6"/>
<evidence type="ECO:0000313" key="3">
    <source>
        <dbReference type="Proteomes" id="UP000562045"/>
    </source>
</evidence>
<evidence type="ECO:0000313" key="2">
    <source>
        <dbReference type="EMBL" id="NYI43104.1"/>
    </source>
</evidence>
<gene>
    <name evidence="2" type="ORF">BJ993_000184</name>
</gene>
<protein>
    <recommendedName>
        <fullName evidence="4">DUF559 domain-containing protein</fullName>
    </recommendedName>
</protein>